<proteinExistence type="predicted"/>
<organism evidence="1">
    <name type="scientific">Rhizophora mucronata</name>
    <name type="common">Asiatic mangrove</name>
    <dbReference type="NCBI Taxonomy" id="61149"/>
    <lineage>
        <taxon>Eukaryota</taxon>
        <taxon>Viridiplantae</taxon>
        <taxon>Streptophyta</taxon>
        <taxon>Embryophyta</taxon>
        <taxon>Tracheophyta</taxon>
        <taxon>Spermatophyta</taxon>
        <taxon>Magnoliopsida</taxon>
        <taxon>eudicotyledons</taxon>
        <taxon>Gunneridae</taxon>
        <taxon>Pentapetalae</taxon>
        <taxon>rosids</taxon>
        <taxon>fabids</taxon>
        <taxon>Malpighiales</taxon>
        <taxon>Rhizophoraceae</taxon>
        <taxon>Rhizophora</taxon>
    </lineage>
</organism>
<accession>A0A2P2IKV2</accession>
<dbReference type="AlphaFoldDB" id="A0A2P2IKV2"/>
<sequence length="158" mass="17992">MLYVPYLLFVCLKPTLLRSYCLQSHPYHFFQLNSNNDPYPILTVNTMHIPKLKLCIISLHFFSVQLVSCKHAICTLLLVIASTTSINLDVRYIYSTSQHESSIHGLTSLLTLTHKCKDNPCIFFSHNCSSSMTRPLRGPHSTIADYLLHLSTNVAYCK</sequence>
<name>A0A2P2IKV2_RHIMU</name>
<protein>
    <submittedName>
        <fullName evidence="1">Uncharacterized protein</fullName>
    </submittedName>
</protein>
<evidence type="ECO:0000313" key="1">
    <source>
        <dbReference type="EMBL" id="MBW81838.1"/>
    </source>
</evidence>
<dbReference type="EMBL" id="GGEC01001355">
    <property type="protein sequence ID" value="MBW81838.1"/>
    <property type="molecule type" value="Transcribed_RNA"/>
</dbReference>
<reference evidence="1" key="1">
    <citation type="submission" date="2018-02" db="EMBL/GenBank/DDBJ databases">
        <title>Rhizophora mucronata_Transcriptome.</title>
        <authorList>
            <person name="Meera S.P."/>
            <person name="Sreeshan A."/>
            <person name="Augustine A."/>
        </authorList>
    </citation>
    <scope>NUCLEOTIDE SEQUENCE</scope>
    <source>
        <tissue evidence="1">Leaf</tissue>
    </source>
</reference>